<dbReference type="CDD" id="cd16936">
    <property type="entry name" value="HATPase_RsbW-like"/>
    <property type="match status" value="1"/>
</dbReference>
<dbReference type="Proteomes" id="UP000215005">
    <property type="component" value="Chromosome"/>
</dbReference>
<keyword evidence="1" id="KW-0723">Serine/threonine-protein kinase</keyword>
<protein>
    <submittedName>
        <fullName evidence="3">ATP-binding protein</fullName>
    </submittedName>
</protein>
<keyword evidence="3" id="KW-0547">Nucleotide-binding</keyword>
<dbReference type="EMBL" id="CP022753">
    <property type="protein sequence ID" value="ASU84718.1"/>
    <property type="molecule type" value="Genomic_DNA"/>
</dbReference>
<dbReference type="PANTHER" id="PTHR35526">
    <property type="entry name" value="ANTI-SIGMA-F FACTOR RSBW-RELATED"/>
    <property type="match status" value="1"/>
</dbReference>
<accession>A0A223S9D2</accession>
<dbReference type="InterPro" id="IPR003594">
    <property type="entry name" value="HATPase_dom"/>
</dbReference>
<proteinExistence type="predicted"/>
<dbReference type="RefSeq" id="WP_017619256.1">
    <property type="nucleotide sequence ID" value="NZ_ANBG01000232.1"/>
</dbReference>
<keyword evidence="1" id="KW-0808">Transferase</keyword>
<name>A0A223S9D2_9ACTN</name>
<evidence type="ECO:0000313" key="3">
    <source>
        <dbReference type="EMBL" id="ASU84718.1"/>
    </source>
</evidence>
<dbReference type="AlphaFoldDB" id="A0A223S9D2"/>
<keyword evidence="4" id="KW-1185">Reference proteome</keyword>
<dbReference type="GO" id="GO:0004674">
    <property type="term" value="F:protein serine/threonine kinase activity"/>
    <property type="evidence" value="ECO:0007669"/>
    <property type="project" value="UniProtKB-KW"/>
</dbReference>
<dbReference type="InterPro" id="IPR036890">
    <property type="entry name" value="HATPase_C_sf"/>
</dbReference>
<dbReference type="Pfam" id="PF13581">
    <property type="entry name" value="HATPase_c_2"/>
    <property type="match status" value="1"/>
</dbReference>
<dbReference type="SUPFAM" id="SSF55874">
    <property type="entry name" value="ATPase domain of HSP90 chaperone/DNA topoisomerase II/histidine kinase"/>
    <property type="match status" value="1"/>
</dbReference>
<feature type="domain" description="Histidine kinase/HSP90-like ATPase" evidence="2">
    <location>
        <begin position="61"/>
        <end position="177"/>
    </location>
</feature>
<dbReference type="OrthoDB" id="3867457at2"/>
<gene>
    <name evidence="3" type="ORF">CDO52_19645</name>
</gene>
<keyword evidence="1" id="KW-0418">Kinase</keyword>
<dbReference type="GO" id="GO:0005524">
    <property type="term" value="F:ATP binding"/>
    <property type="evidence" value="ECO:0007669"/>
    <property type="project" value="UniProtKB-KW"/>
</dbReference>
<sequence length="186" mass="19928">MNAHSAYSRPDDLFTGLTRPYVGSHAHAADHGRWSLSTPPLPIGHHVIDTATAQHGLGFHPASVKVARDFTGTVLRGWGLDTMAPDARLVVSELVTNACRHAVPTVGGSLSQWSIQFGMARDEAHVTCMVVDPSRQPPVRNDPTQYAEGGRGLPLIDSFSSGWGWDIIDGRGKVVWAAFAVPETAA</sequence>
<dbReference type="PANTHER" id="PTHR35526:SF3">
    <property type="entry name" value="ANTI-SIGMA-F FACTOR RSBW"/>
    <property type="match status" value="1"/>
</dbReference>
<dbReference type="InterPro" id="IPR050267">
    <property type="entry name" value="Anti-sigma-factor_SerPK"/>
</dbReference>
<organism evidence="3 4">
    <name type="scientific">Nocardiopsis gilva YIM 90087</name>
    <dbReference type="NCBI Taxonomy" id="1235441"/>
    <lineage>
        <taxon>Bacteria</taxon>
        <taxon>Bacillati</taxon>
        <taxon>Actinomycetota</taxon>
        <taxon>Actinomycetes</taxon>
        <taxon>Streptosporangiales</taxon>
        <taxon>Nocardiopsidaceae</taxon>
        <taxon>Nocardiopsis</taxon>
    </lineage>
</organism>
<dbReference type="Gene3D" id="3.30.565.10">
    <property type="entry name" value="Histidine kinase-like ATPase, C-terminal domain"/>
    <property type="match status" value="1"/>
</dbReference>
<reference evidence="3 4" key="1">
    <citation type="submission" date="2017-08" db="EMBL/GenBank/DDBJ databases">
        <title>The complete genome sequence of Nocardiopsis gilva YIM 90087.</title>
        <authorList>
            <person name="Yin M."/>
            <person name="Tang S."/>
        </authorList>
    </citation>
    <scope>NUCLEOTIDE SEQUENCE [LARGE SCALE GENOMIC DNA]</scope>
    <source>
        <strain evidence="3 4">YIM 90087</strain>
    </source>
</reference>
<keyword evidence="3" id="KW-0067">ATP-binding</keyword>
<dbReference type="KEGG" id="ngv:CDO52_19645"/>
<evidence type="ECO:0000259" key="2">
    <source>
        <dbReference type="Pfam" id="PF13581"/>
    </source>
</evidence>
<evidence type="ECO:0000313" key="4">
    <source>
        <dbReference type="Proteomes" id="UP000215005"/>
    </source>
</evidence>
<evidence type="ECO:0000256" key="1">
    <source>
        <dbReference type="ARBA" id="ARBA00022527"/>
    </source>
</evidence>